<sequence length="370" mass="41745">MKYNWELPEWPDFKIQLNKSEAMLYAFTLETGEVNGILQTLPPDIQQEALLQIMISEAVKTSEIEGEFLSRQEIMSSIRNNLGLNIPSDVVHDRRASGIGELMIDVRNSFKEPLTQKKIWEWHKALLGSSNRIRIGAWRKGDEPMQVISGRIGSETVHFEAPPSSRVPAEMEHFIEWFNQTAPGGSREINSAPVRSAIAHLYFESIHPLEDGNGRIGRAIAEKALSQTLGRPVLLSLSEAIEIDRAAYYEALKKAQQSNDISEWINYFVSVTLTAQRKAKTLVNFTLQKTRFFDKYKEQLNSRQQKAIIKMLDAGTEGFKGGMTAKKYISITKTSKATATRDLQELSDLEILIAAGSGRSVHYDLNFKLI</sequence>
<organism evidence="2 3">
    <name type="scientific">Pedobacter panaciterrae</name>
    <dbReference type="NCBI Taxonomy" id="363849"/>
    <lineage>
        <taxon>Bacteria</taxon>
        <taxon>Pseudomonadati</taxon>
        <taxon>Bacteroidota</taxon>
        <taxon>Sphingobacteriia</taxon>
        <taxon>Sphingobacteriales</taxon>
        <taxon>Sphingobacteriaceae</taxon>
        <taxon>Pedobacter</taxon>
    </lineage>
</organism>
<accession>A0ABU8NG93</accession>
<reference evidence="2 3" key="1">
    <citation type="submission" date="2024-03" db="EMBL/GenBank/DDBJ databases">
        <title>Sequence of Lycoming College Course Isolates.</title>
        <authorList>
            <person name="Plotts O."/>
            <person name="Newman J."/>
        </authorList>
    </citation>
    <scope>NUCLEOTIDE SEQUENCE [LARGE SCALE GENOMIC DNA]</scope>
    <source>
        <strain evidence="2 3">CJB-3</strain>
    </source>
</reference>
<dbReference type="InterPro" id="IPR040198">
    <property type="entry name" value="Fido_containing"/>
</dbReference>
<name>A0ABU8NG93_9SPHI</name>
<comment type="caution">
    <text evidence="2">The sequence shown here is derived from an EMBL/GenBank/DDBJ whole genome shotgun (WGS) entry which is preliminary data.</text>
</comment>
<dbReference type="InterPro" id="IPR036388">
    <property type="entry name" value="WH-like_DNA-bd_sf"/>
</dbReference>
<dbReference type="Pfam" id="PF13776">
    <property type="entry name" value="DUF4172"/>
    <property type="match status" value="1"/>
</dbReference>
<dbReference type="InterPro" id="IPR036597">
    <property type="entry name" value="Fido-like_dom_sf"/>
</dbReference>
<keyword evidence="3" id="KW-1185">Reference proteome</keyword>
<dbReference type="InterPro" id="IPR025230">
    <property type="entry name" value="DUF4172"/>
</dbReference>
<dbReference type="SUPFAM" id="SSF140931">
    <property type="entry name" value="Fic-like"/>
    <property type="match status" value="1"/>
</dbReference>
<dbReference type="PANTHER" id="PTHR13504:SF33">
    <property type="entry name" value="FIC FAMILY PROTEIN"/>
    <property type="match status" value="1"/>
</dbReference>
<dbReference type="PROSITE" id="PS51459">
    <property type="entry name" value="FIDO"/>
    <property type="match status" value="1"/>
</dbReference>
<proteinExistence type="predicted"/>
<gene>
    <name evidence="2" type="ORF">WAE58_02445</name>
</gene>
<dbReference type="Gene3D" id="1.10.10.10">
    <property type="entry name" value="Winged helix-like DNA-binding domain superfamily/Winged helix DNA-binding domain"/>
    <property type="match status" value="1"/>
</dbReference>
<feature type="domain" description="Fido" evidence="1">
    <location>
        <begin position="114"/>
        <end position="270"/>
    </location>
</feature>
<evidence type="ECO:0000259" key="1">
    <source>
        <dbReference type="PROSITE" id="PS51459"/>
    </source>
</evidence>
<dbReference type="Proteomes" id="UP001378956">
    <property type="component" value="Unassembled WGS sequence"/>
</dbReference>
<evidence type="ECO:0000313" key="2">
    <source>
        <dbReference type="EMBL" id="MEJ2901266.1"/>
    </source>
</evidence>
<protein>
    <submittedName>
        <fullName evidence="2">Fic family protein</fullName>
    </submittedName>
</protein>
<dbReference type="RefSeq" id="WP_288880485.1">
    <property type="nucleotide sequence ID" value="NZ_CBFGNQ010000004.1"/>
</dbReference>
<dbReference type="PANTHER" id="PTHR13504">
    <property type="entry name" value="FIDO DOMAIN-CONTAINING PROTEIN DDB_G0283145"/>
    <property type="match status" value="1"/>
</dbReference>
<evidence type="ECO:0000313" key="3">
    <source>
        <dbReference type="Proteomes" id="UP001378956"/>
    </source>
</evidence>
<dbReference type="InterPro" id="IPR003812">
    <property type="entry name" value="Fido"/>
</dbReference>
<dbReference type="Pfam" id="PF02661">
    <property type="entry name" value="Fic"/>
    <property type="match status" value="1"/>
</dbReference>
<dbReference type="Gene3D" id="1.10.3290.10">
    <property type="entry name" value="Fido-like domain"/>
    <property type="match status" value="1"/>
</dbReference>
<dbReference type="EMBL" id="JBBEUB010000001">
    <property type="protein sequence ID" value="MEJ2901266.1"/>
    <property type="molecule type" value="Genomic_DNA"/>
</dbReference>